<protein>
    <submittedName>
        <fullName evidence="1">Uncharacterized protein</fullName>
    </submittedName>
</protein>
<comment type="caution">
    <text evidence="1">The sequence shown here is derived from an EMBL/GenBank/DDBJ whole genome shotgun (WGS) entry which is preliminary data.</text>
</comment>
<reference evidence="1" key="1">
    <citation type="submission" date="2020-05" db="EMBL/GenBank/DDBJ databases">
        <title>Large-scale comparative analyses of tick genomes elucidate their genetic diversity and vector capacities.</title>
        <authorList>
            <person name="Jia N."/>
            <person name="Wang J."/>
            <person name="Shi W."/>
            <person name="Du L."/>
            <person name="Sun Y."/>
            <person name="Zhan W."/>
            <person name="Jiang J."/>
            <person name="Wang Q."/>
            <person name="Zhang B."/>
            <person name="Ji P."/>
            <person name="Sakyi L.B."/>
            <person name="Cui X."/>
            <person name="Yuan T."/>
            <person name="Jiang B."/>
            <person name="Yang W."/>
            <person name="Lam T.T.-Y."/>
            <person name="Chang Q."/>
            <person name="Ding S."/>
            <person name="Wang X."/>
            <person name="Zhu J."/>
            <person name="Ruan X."/>
            <person name="Zhao L."/>
            <person name="Wei J."/>
            <person name="Que T."/>
            <person name="Du C."/>
            <person name="Cheng J."/>
            <person name="Dai P."/>
            <person name="Han X."/>
            <person name="Huang E."/>
            <person name="Gao Y."/>
            <person name="Liu J."/>
            <person name="Shao H."/>
            <person name="Ye R."/>
            <person name="Li L."/>
            <person name="Wei W."/>
            <person name="Wang X."/>
            <person name="Wang C."/>
            <person name="Yang T."/>
            <person name="Huo Q."/>
            <person name="Li W."/>
            <person name="Guo W."/>
            <person name="Chen H."/>
            <person name="Zhou L."/>
            <person name="Ni X."/>
            <person name="Tian J."/>
            <person name="Zhou Y."/>
            <person name="Sheng Y."/>
            <person name="Liu T."/>
            <person name="Pan Y."/>
            <person name="Xia L."/>
            <person name="Li J."/>
            <person name="Zhao F."/>
            <person name="Cao W."/>
        </authorList>
    </citation>
    <scope>NUCLEOTIDE SEQUENCE</scope>
    <source>
        <strain evidence="1">Hyas-2018</strain>
    </source>
</reference>
<name>A0ACB7T199_HYAAI</name>
<evidence type="ECO:0000313" key="2">
    <source>
        <dbReference type="Proteomes" id="UP000821845"/>
    </source>
</evidence>
<accession>A0ACB7T199</accession>
<proteinExistence type="predicted"/>
<evidence type="ECO:0000313" key="1">
    <source>
        <dbReference type="EMBL" id="KAH6939876.1"/>
    </source>
</evidence>
<dbReference type="EMBL" id="CM023482">
    <property type="protein sequence ID" value="KAH6939876.1"/>
    <property type="molecule type" value="Genomic_DNA"/>
</dbReference>
<dbReference type="Proteomes" id="UP000821845">
    <property type="component" value="Chromosome 2"/>
</dbReference>
<organism evidence="1 2">
    <name type="scientific">Hyalomma asiaticum</name>
    <name type="common">Tick</name>
    <dbReference type="NCBI Taxonomy" id="266040"/>
    <lineage>
        <taxon>Eukaryota</taxon>
        <taxon>Metazoa</taxon>
        <taxon>Ecdysozoa</taxon>
        <taxon>Arthropoda</taxon>
        <taxon>Chelicerata</taxon>
        <taxon>Arachnida</taxon>
        <taxon>Acari</taxon>
        <taxon>Parasitiformes</taxon>
        <taxon>Ixodida</taxon>
        <taxon>Ixodoidea</taxon>
        <taxon>Ixodidae</taxon>
        <taxon>Hyalomminae</taxon>
        <taxon>Hyalomma</taxon>
    </lineage>
</organism>
<sequence>MNAIRTENMLKNVQPVQRSKRRAEATAGFLGNHGRWRIPRVSYLPIPFLKGGGLSKTREAPRSRKTVPLPHLRLAVENRFRLEKALAQPHRRKPTSMRLLRREIFQEVYTYCATSVRATNESVLDRAAAEIFGDQAPHSSFRQKRTNYTIRNVIMKELYRANDKVLQFATSKLLNKNLSIELLKASMQSGFLFPKHPLTTFLFACPQVSDPFYHAFDFTFREFMSPGIIACTLFALSITLTALLLVGEDQGGIRGRCAVAGLSTTEVIIGHAVVQTALAYVQTVFMLVVFVSVFDTPVHGSILVAFIIPVLMAFTGMNFGFFTSSVSKDEATALLMSMAALYPALLMGGVLWPVEGTPTVLRPISYAVPQALPVHGLRGAMLRNYTMANRQVQHAVAANVVWTVALLFLAIFTFSYTAK</sequence>
<gene>
    <name evidence="1" type="ORF">HPB50_021924</name>
</gene>
<keyword evidence="2" id="KW-1185">Reference proteome</keyword>